<dbReference type="InterPro" id="IPR029044">
    <property type="entry name" value="Nucleotide-diphossugar_trans"/>
</dbReference>
<sequence length="734" mass="81113">MRQLASKGKDAVYHALRSLYRALPLSLEIKIAMKAKAMPLVQTLAGISGAWQGPENTLSALQYRIFTNKDIARRHCQAMLHDFLGAGGRITLPSSPNPRLSVVIVLYNQAELTLACLQSLAEHLPDESEVILIDNASTDATDALLQRVDGAVVIRNDHNLHFLRACNQARDLVKGEYLLLLNNDAQILPGSVEMAISILAENSQAGAVGGRIINLDGALQEAGSVIWQDGSCLGYGRGEHPDRPEYRFRRPVDYCSGAFLLTRTTLFQEMGGFDEAFAPAYYEETDYCIRLWENGYQVLYDPDVALYHFEFGSGGSAHANTLMKRNQGIFVRRHTAYLQAQYPADPKNILLARSHSPKLRILYVDDRIPRPRYGSGFPRACRIVHELSKLGLVTIYCTNHAYESWEEIYVDIPKEIEVMRGWDASELRSFLQERADYYDILWVSRPHNMAHILRMQKAGLISAGTRIIYDAEALISFREQERAILQNDKATITVQEEMRLAAAADLVLAVSTAEADQFQSGGVAQCSVLGHCLQVAPTPASFAERSGFLFVGALPKLDSPNADGLLWFSRTVWPIIQQALGGAARLDVVGYTPDPELFAGHLAEGIRLVGTVPDLAPWYNTSRVVVIPTRFAAGIPIKAHDAAAHGAPVVASALIATQLGWKDEHELLQTSLDASAFAAACVRLYQDEVLWNTLRHNALQAVTRDTDAARFRTTIENALRPPNRRSVESTPTSG</sequence>
<dbReference type="SUPFAM" id="SSF53756">
    <property type="entry name" value="UDP-Glycosyltransferase/glycogen phosphorylase"/>
    <property type="match status" value="1"/>
</dbReference>
<comment type="caution">
    <text evidence="2">The sequence shown here is derived from an EMBL/GenBank/DDBJ whole genome shotgun (WGS) entry which is preliminary data.</text>
</comment>
<proteinExistence type="predicted"/>
<dbReference type="AlphaFoldDB" id="E6QEN5"/>
<gene>
    <name evidence="2" type="ORF">CARN5_0851</name>
</gene>
<evidence type="ECO:0000313" key="2">
    <source>
        <dbReference type="EMBL" id="CBI05661.1"/>
    </source>
</evidence>
<dbReference type="PANTHER" id="PTHR43179">
    <property type="entry name" value="RHAMNOSYLTRANSFERASE WBBL"/>
    <property type="match status" value="1"/>
</dbReference>
<dbReference type="Pfam" id="PF00535">
    <property type="entry name" value="Glycos_transf_2"/>
    <property type="match status" value="1"/>
</dbReference>
<dbReference type="InterPro" id="IPR001173">
    <property type="entry name" value="Glyco_trans_2-like"/>
</dbReference>
<organism evidence="2">
    <name type="scientific">mine drainage metagenome</name>
    <dbReference type="NCBI Taxonomy" id="410659"/>
    <lineage>
        <taxon>unclassified sequences</taxon>
        <taxon>metagenomes</taxon>
        <taxon>ecological metagenomes</taxon>
    </lineage>
</organism>
<dbReference type="Gene3D" id="3.90.550.10">
    <property type="entry name" value="Spore Coat Polysaccharide Biosynthesis Protein SpsA, Chain A"/>
    <property type="match status" value="1"/>
</dbReference>
<feature type="domain" description="Glycosyltransferase 2-like" evidence="1">
    <location>
        <begin position="101"/>
        <end position="217"/>
    </location>
</feature>
<evidence type="ECO:0000259" key="1">
    <source>
        <dbReference type="Pfam" id="PF00535"/>
    </source>
</evidence>
<dbReference type="PANTHER" id="PTHR43179:SF7">
    <property type="entry name" value="RHAMNOSYLTRANSFERASE WBBL"/>
    <property type="match status" value="1"/>
</dbReference>
<dbReference type="SUPFAM" id="SSF53448">
    <property type="entry name" value="Nucleotide-diphospho-sugar transferases"/>
    <property type="match status" value="1"/>
</dbReference>
<keyword evidence="2" id="KW-0808">Transferase</keyword>
<reference evidence="2" key="1">
    <citation type="submission" date="2009-10" db="EMBL/GenBank/DDBJ databases">
        <title>Diversity of trophic interactions inside an arsenic-rich microbial ecosystem.</title>
        <authorList>
            <person name="Bertin P.N."/>
            <person name="Heinrich-Salmeron A."/>
            <person name="Pelletier E."/>
            <person name="Goulhen-Chollet F."/>
            <person name="Arsene-Ploetze F."/>
            <person name="Gallien S."/>
            <person name="Calteau A."/>
            <person name="Vallenet D."/>
            <person name="Casiot C."/>
            <person name="Chane-Woon-Ming B."/>
            <person name="Giloteaux L."/>
            <person name="Barakat M."/>
            <person name="Bonnefoy V."/>
            <person name="Bruneel O."/>
            <person name="Chandler M."/>
            <person name="Cleiss J."/>
            <person name="Duran R."/>
            <person name="Elbaz-Poulichet F."/>
            <person name="Fonknechten N."/>
            <person name="Lauga B."/>
            <person name="Mornico D."/>
            <person name="Ortet P."/>
            <person name="Schaeffer C."/>
            <person name="Siguier P."/>
            <person name="Alexander Thil Smith A."/>
            <person name="Van Dorsselaer A."/>
            <person name="Weissenbach J."/>
            <person name="Medigue C."/>
            <person name="Le Paslier D."/>
        </authorList>
    </citation>
    <scope>NUCLEOTIDE SEQUENCE</scope>
</reference>
<dbReference type="Pfam" id="PF13692">
    <property type="entry name" value="Glyco_trans_1_4"/>
    <property type="match status" value="1"/>
</dbReference>
<dbReference type="Gene3D" id="3.40.50.2000">
    <property type="entry name" value="Glycogen Phosphorylase B"/>
    <property type="match status" value="1"/>
</dbReference>
<dbReference type="EMBL" id="CABP01000129">
    <property type="protein sequence ID" value="CBI05661.1"/>
    <property type="molecule type" value="Genomic_DNA"/>
</dbReference>
<name>E6QEN5_9ZZZZ</name>
<protein>
    <submittedName>
        <fullName evidence="2">Glycosyl transferase, family 2</fullName>
    </submittedName>
</protein>
<dbReference type="CDD" id="cd04186">
    <property type="entry name" value="GT_2_like_c"/>
    <property type="match status" value="1"/>
</dbReference>
<accession>E6QEN5</accession>
<dbReference type="GO" id="GO:0016740">
    <property type="term" value="F:transferase activity"/>
    <property type="evidence" value="ECO:0007669"/>
    <property type="project" value="UniProtKB-KW"/>
</dbReference>